<dbReference type="OrthoDB" id="9808360at2"/>
<dbReference type="PANTHER" id="PTHR33221">
    <property type="entry name" value="WINGED HELIX-TURN-HELIX TRANSCRIPTIONAL REGULATOR, RRF2 FAMILY"/>
    <property type="match status" value="1"/>
</dbReference>
<dbReference type="Pfam" id="PF02082">
    <property type="entry name" value="Rrf2"/>
    <property type="match status" value="1"/>
</dbReference>
<dbReference type="HOGENOM" id="CLU_107144_0_1_0"/>
<evidence type="ECO:0000313" key="2">
    <source>
        <dbReference type="EMBL" id="AEB12127.1"/>
    </source>
</evidence>
<gene>
    <name evidence="2" type="ordered locus">Marky_1392</name>
</gene>
<organism evidence="2 3">
    <name type="scientific">Marinithermus hydrothermalis (strain DSM 14884 / JCM 11576 / T1)</name>
    <dbReference type="NCBI Taxonomy" id="869210"/>
    <lineage>
        <taxon>Bacteria</taxon>
        <taxon>Thermotogati</taxon>
        <taxon>Deinococcota</taxon>
        <taxon>Deinococci</taxon>
        <taxon>Thermales</taxon>
        <taxon>Thermaceae</taxon>
        <taxon>Marinithermus</taxon>
    </lineage>
</organism>
<dbReference type="InterPro" id="IPR036390">
    <property type="entry name" value="WH_DNA-bd_sf"/>
</dbReference>
<dbReference type="InterPro" id="IPR000944">
    <property type="entry name" value="Tscrpt_reg_Rrf2"/>
</dbReference>
<dbReference type="KEGG" id="mhd:Marky_1392"/>
<dbReference type="GO" id="GO:0005829">
    <property type="term" value="C:cytosol"/>
    <property type="evidence" value="ECO:0007669"/>
    <property type="project" value="TreeGrafter"/>
</dbReference>
<dbReference type="Gene3D" id="1.10.10.10">
    <property type="entry name" value="Winged helix-like DNA-binding domain superfamily/Winged helix DNA-binding domain"/>
    <property type="match status" value="1"/>
</dbReference>
<protein>
    <submittedName>
        <fullName evidence="2">Transcriptional regulator, BadM/Rrf2 family</fullName>
    </submittedName>
</protein>
<evidence type="ECO:0000256" key="1">
    <source>
        <dbReference type="ARBA" id="ARBA00023125"/>
    </source>
</evidence>
<dbReference type="EMBL" id="CP002630">
    <property type="protein sequence ID" value="AEB12127.1"/>
    <property type="molecule type" value="Genomic_DNA"/>
</dbReference>
<dbReference type="PANTHER" id="PTHR33221:SF5">
    <property type="entry name" value="HTH-TYPE TRANSCRIPTIONAL REGULATOR ISCR"/>
    <property type="match status" value="1"/>
</dbReference>
<dbReference type="NCBIfam" id="TIGR00738">
    <property type="entry name" value="rrf2_super"/>
    <property type="match status" value="1"/>
</dbReference>
<dbReference type="InterPro" id="IPR036388">
    <property type="entry name" value="WH-like_DNA-bd_sf"/>
</dbReference>
<sequence>MWVSTKAQYGLRALVEIGLRGPGPVPLKDVAEAQEISQHYLEQIAAALRRAGFIRSVRGAKGGYRLARSPENITALEVVEAMEGSLAPVSCLEDPESCWQVGHCSTENLWKRVDAAMREVLGKTTLRDLIEERRLIEARKLVQIEPEAPPSPNPS</sequence>
<dbReference type="GO" id="GO:0003677">
    <property type="term" value="F:DNA binding"/>
    <property type="evidence" value="ECO:0007669"/>
    <property type="project" value="UniProtKB-KW"/>
</dbReference>
<dbReference type="PROSITE" id="PS51197">
    <property type="entry name" value="HTH_RRF2_2"/>
    <property type="match status" value="1"/>
</dbReference>
<dbReference type="SUPFAM" id="SSF46785">
    <property type="entry name" value="Winged helix' DNA-binding domain"/>
    <property type="match status" value="1"/>
</dbReference>
<name>F2NMF7_MARHT</name>
<keyword evidence="3" id="KW-1185">Reference proteome</keyword>
<evidence type="ECO:0000313" key="3">
    <source>
        <dbReference type="Proteomes" id="UP000007030"/>
    </source>
</evidence>
<accession>F2NMF7</accession>
<dbReference type="Proteomes" id="UP000007030">
    <property type="component" value="Chromosome"/>
</dbReference>
<dbReference type="eggNOG" id="COG1959">
    <property type="taxonomic scope" value="Bacteria"/>
</dbReference>
<dbReference type="RefSeq" id="WP_013704174.1">
    <property type="nucleotide sequence ID" value="NC_015387.1"/>
</dbReference>
<dbReference type="STRING" id="869210.Marky_1392"/>
<reference evidence="2 3" key="1">
    <citation type="journal article" date="2012" name="Stand. Genomic Sci.">
        <title>Complete genome sequence of the aerobic, heterotroph Marinithermus hydrothermalis type strain (T1(T)) from a deep-sea hydrothermal vent chimney.</title>
        <authorList>
            <person name="Copeland A."/>
            <person name="Gu W."/>
            <person name="Yasawong M."/>
            <person name="Lapidus A."/>
            <person name="Lucas S."/>
            <person name="Deshpande S."/>
            <person name="Pagani I."/>
            <person name="Tapia R."/>
            <person name="Cheng J.F."/>
            <person name="Goodwin L.A."/>
            <person name="Pitluck S."/>
            <person name="Liolios K."/>
            <person name="Ivanova N."/>
            <person name="Mavromatis K."/>
            <person name="Mikhailova N."/>
            <person name="Pati A."/>
            <person name="Chen A."/>
            <person name="Palaniappan K."/>
            <person name="Land M."/>
            <person name="Pan C."/>
            <person name="Brambilla E.M."/>
            <person name="Rohde M."/>
            <person name="Tindall B.J."/>
            <person name="Sikorski J."/>
            <person name="Goker M."/>
            <person name="Detter J.C."/>
            <person name="Bristow J."/>
            <person name="Eisen J.A."/>
            <person name="Markowitz V."/>
            <person name="Hugenholtz P."/>
            <person name="Kyrpides N.C."/>
            <person name="Klenk H.P."/>
            <person name="Woyke T."/>
        </authorList>
    </citation>
    <scope>NUCLEOTIDE SEQUENCE [LARGE SCALE GENOMIC DNA]</scope>
    <source>
        <strain evidence="3">DSM 14884 / JCM 11576 / T1</strain>
    </source>
</reference>
<proteinExistence type="predicted"/>
<keyword evidence="1" id="KW-0238">DNA-binding</keyword>
<dbReference type="GO" id="GO:0003700">
    <property type="term" value="F:DNA-binding transcription factor activity"/>
    <property type="evidence" value="ECO:0007669"/>
    <property type="project" value="TreeGrafter"/>
</dbReference>
<dbReference type="AlphaFoldDB" id="F2NMF7"/>